<dbReference type="SUPFAM" id="SSF56112">
    <property type="entry name" value="Protein kinase-like (PK-like)"/>
    <property type="match status" value="1"/>
</dbReference>
<reference evidence="2 3" key="1">
    <citation type="submission" date="2021-03" db="EMBL/GenBank/DDBJ databases">
        <title>novel species isolated from a fishpond in China.</title>
        <authorList>
            <person name="Lu H."/>
            <person name="Cai Z."/>
        </authorList>
    </citation>
    <scope>NUCLEOTIDE SEQUENCE [LARGE SCALE GENOMIC DNA]</scope>
    <source>
        <strain evidence="2 3">Y57</strain>
    </source>
</reference>
<dbReference type="Pfam" id="PF01636">
    <property type="entry name" value="APH"/>
    <property type="match status" value="1"/>
</dbReference>
<evidence type="ECO:0000259" key="1">
    <source>
        <dbReference type="Pfam" id="PF01636"/>
    </source>
</evidence>
<dbReference type="InterPro" id="IPR011009">
    <property type="entry name" value="Kinase-like_dom_sf"/>
</dbReference>
<protein>
    <submittedName>
        <fullName evidence="2">Phosphotransferase</fullName>
    </submittedName>
</protein>
<dbReference type="Proteomes" id="UP000663992">
    <property type="component" value="Unassembled WGS sequence"/>
</dbReference>
<dbReference type="Gene3D" id="3.90.1200.10">
    <property type="match status" value="1"/>
</dbReference>
<comment type="caution">
    <text evidence="2">The sequence shown here is derived from an EMBL/GenBank/DDBJ whole genome shotgun (WGS) entry which is preliminary data.</text>
</comment>
<accession>A0ABS3CXZ1</accession>
<feature type="domain" description="Aminoglycoside phosphotransferase" evidence="1">
    <location>
        <begin position="24"/>
        <end position="204"/>
    </location>
</feature>
<proteinExistence type="predicted"/>
<evidence type="ECO:0000313" key="3">
    <source>
        <dbReference type="Proteomes" id="UP000663992"/>
    </source>
</evidence>
<organism evidence="2 3">
    <name type="scientific">Bowmanella yangjiangensis</name>
    <dbReference type="NCBI Taxonomy" id="2811230"/>
    <lineage>
        <taxon>Bacteria</taxon>
        <taxon>Pseudomonadati</taxon>
        <taxon>Pseudomonadota</taxon>
        <taxon>Gammaproteobacteria</taxon>
        <taxon>Alteromonadales</taxon>
        <taxon>Alteromonadaceae</taxon>
        <taxon>Bowmanella</taxon>
    </lineage>
</organism>
<name>A0ABS3CXZ1_9ALTE</name>
<dbReference type="RefSeq" id="WP_206595349.1">
    <property type="nucleotide sequence ID" value="NZ_JAFKCS010000018.1"/>
</dbReference>
<sequence length="263" mass="29440">MLSAKQHQELQELAFIGADFELDALSGGTVNQSYCLRSVSGRYFLKFFCQNGGDRQDRHRQFALQQQIAGFGMAPAPLYLSAAGDFMLETWLDIEDLATSKLVMRDKLICLAQRLAAIHALPIQCTDLPLVEDWQHYIKVGNIQTPALLENVARASRLWRALPKPVFSHHDLSFAHVCLSPDALCLDWEYAAMSTPAYDLASSILAQGLNDAQSRVLCDEYARICALSAELLWQDIQQMLPIARLTNQLWHLAQNPVKQSPVA</sequence>
<keyword evidence="3" id="KW-1185">Reference proteome</keyword>
<gene>
    <name evidence="2" type="ORF">J0A65_16110</name>
</gene>
<dbReference type="EMBL" id="JAFKCS010000018">
    <property type="protein sequence ID" value="MBN7821399.1"/>
    <property type="molecule type" value="Genomic_DNA"/>
</dbReference>
<evidence type="ECO:0000313" key="2">
    <source>
        <dbReference type="EMBL" id="MBN7821399.1"/>
    </source>
</evidence>
<dbReference type="InterPro" id="IPR002575">
    <property type="entry name" value="Aminoglycoside_PTrfase"/>
</dbReference>